<evidence type="ECO:0000313" key="2">
    <source>
        <dbReference type="EMBL" id="MCP1175860.1"/>
    </source>
</evidence>
<evidence type="ECO:0000313" key="3">
    <source>
        <dbReference type="Proteomes" id="UP001162793"/>
    </source>
</evidence>
<dbReference type="Pfam" id="PF03480">
    <property type="entry name" value="DctP"/>
    <property type="match status" value="1"/>
</dbReference>
<keyword evidence="1" id="KW-0732">Signal</keyword>
<accession>A0AA42BK44</accession>
<dbReference type="Proteomes" id="UP001162793">
    <property type="component" value="Unassembled WGS sequence"/>
</dbReference>
<evidence type="ECO:0000256" key="1">
    <source>
        <dbReference type="ARBA" id="ARBA00022729"/>
    </source>
</evidence>
<dbReference type="CDD" id="cd13602">
    <property type="entry name" value="PBP2_TRAP_BpDctp6_7"/>
    <property type="match status" value="1"/>
</dbReference>
<sequence>MRFPRMSSQSLSNVTSIIRRHQMRTAGAVVIVPSFDGSAGIKSANIPAAVRDGQLDAGDTFGAALSGIDPVFELCMLPFVATTIDDARHLADLARPFYARAFEFQDQHLLYLTPWPSTGLWSRTPVQTVEALRGLDIRTYDKTSQQVMQSAGAKAESLSISDVFPRLENGTITAALSSSDGGAGRKLWTLLPNFTAINYAVPLSFATVSTKAYEALTPELRLAVDEAAKMTERHQWGRLQTRLVENKRRMQEHQVAVVDIPPSEIRDVLRAAAAPAVAEWKLKAGPVAAAMLDRVLDIESR</sequence>
<dbReference type="GO" id="GO:0055085">
    <property type="term" value="P:transmembrane transport"/>
    <property type="evidence" value="ECO:0007669"/>
    <property type="project" value="InterPro"/>
</dbReference>
<name>A0AA42BK44_9RALS</name>
<comment type="caution">
    <text evidence="2">The sequence shown here is derived from an EMBL/GenBank/DDBJ whole genome shotgun (WGS) entry which is preliminary data.</text>
</comment>
<protein>
    <submittedName>
        <fullName evidence="2">TRAP transporter substrate-binding protein</fullName>
    </submittedName>
</protein>
<dbReference type="PANTHER" id="PTHR33376:SF4">
    <property type="entry name" value="SIALIC ACID-BINDING PERIPLASMIC PROTEIN SIAP"/>
    <property type="match status" value="1"/>
</dbReference>
<dbReference type="Gene3D" id="3.40.190.170">
    <property type="entry name" value="Bacterial extracellular solute-binding protein, family 7"/>
    <property type="match status" value="1"/>
</dbReference>
<dbReference type="AlphaFoldDB" id="A0AA42BK44"/>
<proteinExistence type="predicted"/>
<organism evidence="2 3">
    <name type="scientific">Ralstonia chuxiongensis</name>
    <dbReference type="NCBI Taxonomy" id="2957504"/>
    <lineage>
        <taxon>Bacteria</taxon>
        <taxon>Pseudomonadati</taxon>
        <taxon>Pseudomonadota</taxon>
        <taxon>Betaproteobacteria</taxon>
        <taxon>Burkholderiales</taxon>
        <taxon>Burkholderiaceae</taxon>
        <taxon>Ralstonia</taxon>
    </lineage>
</organism>
<dbReference type="EMBL" id="JAMYWC010000015">
    <property type="protein sequence ID" value="MCP1175860.1"/>
    <property type="molecule type" value="Genomic_DNA"/>
</dbReference>
<reference evidence="3" key="1">
    <citation type="journal article" date="2023" name="Front. Microbiol.">
        <title>Ralstonia chuxiongensis sp. nov., Ralstonia mojiangensis sp. nov., and Ralstonia soli sp. nov., isolated from tobacco fields, are three novel species in the family Burkholderiaceae.</title>
        <authorList>
            <person name="Lu C.H."/>
            <person name="Zhang Y.Y."/>
            <person name="Jiang N."/>
            <person name="Chen W."/>
            <person name="Shao X."/>
            <person name="Zhao Z.M."/>
            <person name="Lu W.L."/>
            <person name="Hu X."/>
            <person name="Xi Y.X."/>
            <person name="Zou S.Y."/>
            <person name="Wei Q.J."/>
            <person name="Lin Z.L."/>
            <person name="Gong L."/>
            <person name="Gai X.T."/>
            <person name="Zhang L.Q."/>
            <person name="Li J.Y."/>
            <person name="Jin Y."/>
            <person name="Xia Z.Y."/>
        </authorList>
    </citation>
    <scope>NUCLEOTIDE SEQUENCE [LARGE SCALE GENOMIC DNA]</scope>
    <source>
        <strain evidence="3">21YRMH01-3</strain>
    </source>
</reference>
<dbReference type="InterPro" id="IPR038404">
    <property type="entry name" value="TRAP_DctP_sf"/>
</dbReference>
<dbReference type="InterPro" id="IPR018389">
    <property type="entry name" value="DctP_fam"/>
</dbReference>
<keyword evidence="3" id="KW-1185">Reference proteome</keyword>
<gene>
    <name evidence="2" type="ORF">NKG59_26130</name>
</gene>
<dbReference type="PANTHER" id="PTHR33376">
    <property type="match status" value="1"/>
</dbReference>
<dbReference type="NCBIfam" id="NF037995">
    <property type="entry name" value="TRAP_S1"/>
    <property type="match status" value="1"/>
</dbReference>